<dbReference type="InterPro" id="IPR008988">
    <property type="entry name" value="Transcriptional_repressor_C"/>
</dbReference>
<reference evidence="4" key="1">
    <citation type="journal article" date="2019" name="Int. J. Syst. Evol. Microbiol.">
        <title>The Global Catalogue of Microorganisms (GCM) 10K type strain sequencing project: providing services to taxonomists for standard genome sequencing and annotation.</title>
        <authorList>
            <consortium name="The Broad Institute Genomics Platform"/>
            <consortium name="The Broad Institute Genome Sequencing Center for Infectious Disease"/>
            <person name="Wu L."/>
            <person name="Ma J."/>
        </authorList>
    </citation>
    <scope>NUCLEOTIDE SEQUENCE [LARGE SCALE GENOMIC DNA]</scope>
    <source>
        <strain evidence="4">TISTR 1906</strain>
    </source>
</reference>
<dbReference type="InterPro" id="IPR007167">
    <property type="entry name" value="Fe-transptr_FeoA-like"/>
</dbReference>
<dbReference type="EMBL" id="JBHUMV010000013">
    <property type="protein sequence ID" value="MFD2756668.1"/>
    <property type="molecule type" value="Genomic_DNA"/>
</dbReference>
<dbReference type="RefSeq" id="WP_066476864.1">
    <property type="nucleotide sequence ID" value="NZ_BCNT01000006.1"/>
</dbReference>
<dbReference type="InterPro" id="IPR038157">
    <property type="entry name" value="FeoA_core_dom"/>
</dbReference>
<dbReference type="Pfam" id="PF04023">
    <property type="entry name" value="FeoA"/>
    <property type="match status" value="1"/>
</dbReference>
<sequence length="122" mass="12606">MSILQSTAPGSAAPVNLSECAAESSPLQAQAAPAAAAATVSLDTLARHVPARVVDLAPASNVEEQELMLRLMEIGFLPGERVRIVATGFPGPDPLAVRVGEATFALRRHEASKVLVAVEGRA</sequence>
<evidence type="ECO:0000313" key="3">
    <source>
        <dbReference type="EMBL" id="MFD2756668.1"/>
    </source>
</evidence>
<proteinExistence type="predicted"/>
<evidence type="ECO:0000313" key="4">
    <source>
        <dbReference type="Proteomes" id="UP001597463"/>
    </source>
</evidence>
<organism evidence="3 4">
    <name type="scientific">Comamonas terrae</name>
    <dbReference type="NCBI Taxonomy" id="673548"/>
    <lineage>
        <taxon>Bacteria</taxon>
        <taxon>Pseudomonadati</taxon>
        <taxon>Pseudomonadota</taxon>
        <taxon>Betaproteobacteria</taxon>
        <taxon>Burkholderiales</taxon>
        <taxon>Comamonadaceae</taxon>
        <taxon>Comamonas</taxon>
    </lineage>
</organism>
<dbReference type="PANTHER" id="PTHR42954:SF2">
    <property type="entry name" value="FE(2+) TRANSPORT PROTEIN A"/>
    <property type="match status" value="1"/>
</dbReference>
<gene>
    <name evidence="3" type="ORF">ACFSW6_21555</name>
</gene>
<dbReference type="PANTHER" id="PTHR42954">
    <property type="entry name" value="FE(2+) TRANSPORT PROTEIN A"/>
    <property type="match status" value="1"/>
</dbReference>
<dbReference type="InterPro" id="IPR052713">
    <property type="entry name" value="FeoA"/>
</dbReference>
<feature type="domain" description="Ferrous iron transporter FeoA-like" evidence="2">
    <location>
        <begin position="40"/>
        <end position="118"/>
    </location>
</feature>
<keyword evidence="4" id="KW-1185">Reference proteome</keyword>
<keyword evidence="1" id="KW-0408">Iron</keyword>
<dbReference type="SMART" id="SM00899">
    <property type="entry name" value="FeoA"/>
    <property type="match status" value="1"/>
</dbReference>
<evidence type="ECO:0000256" key="1">
    <source>
        <dbReference type="ARBA" id="ARBA00023004"/>
    </source>
</evidence>
<dbReference type="SUPFAM" id="SSF50037">
    <property type="entry name" value="C-terminal domain of transcriptional repressors"/>
    <property type="match status" value="1"/>
</dbReference>
<dbReference type="Gene3D" id="2.30.30.90">
    <property type="match status" value="1"/>
</dbReference>
<accession>A0ABW5USR2</accession>
<name>A0ABW5USR2_9BURK</name>
<evidence type="ECO:0000259" key="2">
    <source>
        <dbReference type="SMART" id="SM00899"/>
    </source>
</evidence>
<comment type="caution">
    <text evidence="3">The sequence shown here is derived from an EMBL/GenBank/DDBJ whole genome shotgun (WGS) entry which is preliminary data.</text>
</comment>
<dbReference type="Proteomes" id="UP001597463">
    <property type="component" value="Unassembled WGS sequence"/>
</dbReference>
<protein>
    <submittedName>
        <fullName evidence="3">Ferrous iron transport protein A</fullName>
    </submittedName>
</protein>